<dbReference type="EMBL" id="FQUQ01000003">
    <property type="protein sequence ID" value="SHF84104.1"/>
    <property type="molecule type" value="Genomic_DNA"/>
</dbReference>
<sequence>MKSPRNKTEQKEVSGATGKAKGAEPENATSAKDAKKVAVSKKKNAK</sequence>
<dbReference type="RefSeq" id="WP_159441128.1">
    <property type="nucleotide sequence ID" value="NZ_FQUQ01000003.1"/>
</dbReference>
<reference evidence="3" key="1">
    <citation type="submission" date="2016-11" db="EMBL/GenBank/DDBJ databases">
        <authorList>
            <person name="Varghese N."/>
            <person name="Submissions S."/>
        </authorList>
    </citation>
    <scope>NUCLEOTIDE SEQUENCE [LARGE SCALE GENOMIC DNA]</scope>
    <source>
        <strain evidence="3">DSM 16990</strain>
    </source>
</reference>
<feature type="compositionally biased region" description="Basic and acidic residues" evidence="1">
    <location>
        <begin position="1"/>
        <end position="12"/>
    </location>
</feature>
<evidence type="ECO:0000313" key="3">
    <source>
        <dbReference type="Proteomes" id="UP000184287"/>
    </source>
</evidence>
<evidence type="ECO:0000313" key="2">
    <source>
        <dbReference type="EMBL" id="SHF84104.1"/>
    </source>
</evidence>
<accession>A0A1M5EXY8</accession>
<gene>
    <name evidence="2" type="ORF">SAMN04488522_103851</name>
</gene>
<evidence type="ECO:0000256" key="1">
    <source>
        <dbReference type="SAM" id="MobiDB-lite"/>
    </source>
</evidence>
<dbReference type="AlphaFoldDB" id="A0A1M5EXY8"/>
<name>A0A1M5EXY8_9SPHI</name>
<keyword evidence="3" id="KW-1185">Reference proteome</keyword>
<protein>
    <submittedName>
        <fullName evidence="2">Uncharacterized protein</fullName>
    </submittedName>
</protein>
<dbReference type="Proteomes" id="UP000184287">
    <property type="component" value="Unassembled WGS sequence"/>
</dbReference>
<feature type="region of interest" description="Disordered" evidence="1">
    <location>
        <begin position="1"/>
        <end position="46"/>
    </location>
</feature>
<dbReference type="STRING" id="288992.SAMN04488522_103851"/>
<organism evidence="2 3">
    <name type="scientific">Pedobacter caeni</name>
    <dbReference type="NCBI Taxonomy" id="288992"/>
    <lineage>
        <taxon>Bacteria</taxon>
        <taxon>Pseudomonadati</taxon>
        <taxon>Bacteroidota</taxon>
        <taxon>Sphingobacteriia</taxon>
        <taxon>Sphingobacteriales</taxon>
        <taxon>Sphingobacteriaceae</taxon>
        <taxon>Pedobacter</taxon>
    </lineage>
</organism>
<proteinExistence type="predicted"/>